<dbReference type="AlphaFoldDB" id="A0A6P1ZJU0"/>
<dbReference type="PANTHER" id="PTHR37423">
    <property type="entry name" value="SOLUBLE LYTIC MUREIN TRANSGLYCOSYLASE-RELATED"/>
    <property type="match status" value="1"/>
</dbReference>
<dbReference type="Proteomes" id="UP000434052">
    <property type="component" value="Unassembled WGS sequence"/>
</dbReference>
<dbReference type="InterPro" id="IPR023346">
    <property type="entry name" value="Lysozyme-like_dom_sf"/>
</dbReference>
<comment type="similarity">
    <text evidence="1">Belongs to the transglycosylase Slt family.</text>
</comment>
<name>A0A6P1ZJU0_9BACT</name>
<dbReference type="SUPFAM" id="SSF53955">
    <property type="entry name" value="Lysozyme-like"/>
    <property type="match status" value="1"/>
</dbReference>
<dbReference type="Pfam" id="PF01464">
    <property type="entry name" value="SLT"/>
    <property type="match status" value="1"/>
</dbReference>
<dbReference type="InterPro" id="IPR008258">
    <property type="entry name" value="Transglycosylase_SLT_dom_1"/>
</dbReference>
<reference evidence="4 5" key="1">
    <citation type="submission" date="2018-06" db="EMBL/GenBank/DDBJ databases">
        <title>Complete genome of Desulfovibrio marinus P48SEP.</title>
        <authorList>
            <person name="Crispim J.S."/>
            <person name="Vidigal P.M.P."/>
            <person name="Silva L.C.F."/>
            <person name="Araujo L.C."/>
            <person name="Laguardia C.N."/>
            <person name="Dias R.S."/>
            <person name="Sousa M.P."/>
            <person name="Paula S.O."/>
            <person name="Silva C."/>
        </authorList>
    </citation>
    <scope>NUCLEOTIDE SEQUENCE [LARGE SCALE GENOMIC DNA]</scope>
    <source>
        <strain evidence="4 5">P48SEP</strain>
    </source>
</reference>
<organism evidence="4 5">
    <name type="scientific">Oceanidesulfovibrio marinus</name>
    <dbReference type="NCBI Taxonomy" id="370038"/>
    <lineage>
        <taxon>Bacteria</taxon>
        <taxon>Pseudomonadati</taxon>
        <taxon>Thermodesulfobacteriota</taxon>
        <taxon>Desulfovibrionia</taxon>
        <taxon>Desulfovibrionales</taxon>
        <taxon>Desulfovibrionaceae</taxon>
        <taxon>Oceanidesulfovibrio</taxon>
    </lineage>
</organism>
<protein>
    <recommendedName>
        <fullName evidence="3">Transglycosylase SLT domain-containing protein</fullName>
    </recommendedName>
</protein>
<accession>A0A6P1ZJU0</accession>
<gene>
    <name evidence="4" type="ORF">DQK91_06380</name>
</gene>
<comment type="caution">
    <text evidence="4">The sequence shown here is derived from an EMBL/GenBank/DDBJ whole genome shotgun (WGS) entry which is preliminary data.</text>
</comment>
<proteinExistence type="inferred from homology"/>
<evidence type="ECO:0000313" key="5">
    <source>
        <dbReference type="Proteomes" id="UP000434052"/>
    </source>
</evidence>
<evidence type="ECO:0000259" key="3">
    <source>
        <dbReference type="Pfam" id="PF01464"/>
    </source>
</evidence>
<dbReference type="CDD" id="cd00254">
    <property type="entry name" value="LT-like"/>
    <property type="match status" value="1"/>
</dbReference>
<evidence type="ECO:0000256" key="2">
    <source>
        <dbReference type="SAM" id="Phobius"/>
    </source>
</evidence>
<dbReference type="EMBL" id="QMIF01000003">
    <property type="protein sequence ID" value="TVM35025.1"/>
    <property type="molecule type" value="Genomic_DNA"/>
</dbReference>
<keyword evidence="2" id="KW-0472">Membrane</keyword>
<dbReference type="OrthoDB" id="9781970at2"/>
<feature type="domain" description="Transglycosylase SLT" evidence="3">
    <location>
        <begin position="205"/>
        <end position="300"/>
    </location>
</feature>
<feature type="transmembrane region" description="Helical" evidence="2">
    <location>
        <begin position="75"/>
        <end position="93"/>
    </location>
</feature>
<evidence type="ECO:0000313" key="4">
    <source>
        <dbReference type="EMBL" id="TVM35025.1"/>
    </source>
</evidence>
<keyword evidence="2" id="KW-0812">Transmembrane</keyword>
<dbReference type="Gene3D" id="1.10.530.10">
    <property type="match status" value="1"/>
</dbReference>
<sequence length="331" mass="36082">MAVMGAGERRLESSSSICMQNRAGVQPNCACFLHDVLVRGGLTWKRRVLYSCIVNEGSSRSPPATTHAPMTIRRLIRLALLLCAVIVAGSLAAPCAQAEWYGYEDPLGMLHLSRTKKNDKYKPLKNLERGKGESNTEGDAERYEKLVKSLRENDAIDDPEGPLTGFTNLPEVSHARGIPSSLTPQRWASRPYPHPSASSSYMKFIRKAAKRHSLDPLLVYCVAELESGFVPGAVSPKGAQGLMQIMPGTQRELGLTSPFDPAANIAAGARYLRWMMNKFKSVPLALAAYNAGPDAVLKYGGVPPYGETRRYVALIMSRYGRLKGLEVSGSG</sequence>
<evidence type="ECO:0000256" key="1">
    <source>
        <dbReference type="ARBA" id="ARBA00007734"/>
    </source>
</evidence>
<dbReference type="PANTHER" id="PTHR37423:SF2">
    <property type="entry name" value="MEMBRANE-BOUND LYTIC MUREIN TRANSGLYCOSYLASE C"/>
    <property type="match status" value="1"/>
</dbReference>
<keyword evidence="2" id="KW-1133">Transmembrane helix</keyword>